<dbReference type="eggNOG" id="COG1173">
    <property type="taxonomic scope" value="Bacteria"/>
</dbReference>
<dbReference type="InterPro" id="IPR003439">
    <property type="entry name" value="ABC_transporter-like_ATP-bd"/>
</dbReference>
<dbReference type="Gene3D" id="1.10.3720.10">
    <property type="entry name" value="MetI-like"/>
    <property type="match status" value="1"/>
</dbReference>
<sequence precursor="true">MSPSRVRRARPSTIVVAAVLATTMLVALVALGPVIWGDRATAIDSAALLQGPSSAHPFGTDALGRDILSRVLVATRLSVGLAVIAILIAIAIGVPLGATRAVVGRRSARWLAATIDLLVAFPPLLAALFLAVVFGVGARGAVLAIGLASAPSFARLTMTLTDRVVGTDYFAAARVLGVSRRRLVLRHVLPNIGEPLTINATIAIGQALIVLSGLSFLGLGVQPPEYDWGRMLNEGLARIYSSTLPALAPGLAIVLAGLTFNLDGEAIAQALNRRRPSGARRRPAPHPAGLSAASPAGTPGADLAPAPAADEVLHVEHLSVRFPGAPADLVPVRDVSFTVRAGEIVGVVGESGSGKSLSVLAAAQLTVPPAEVRASAIRILGTELQGARPRDVRHLLGTTTAMVFQDPATTLNPALRVGTQLIEPTIVHAGVPKRTALAEAARKLDSVRLTDPPRILRAFPHQLSGGMRQRAMIAMGLMVAPRLIIADEPTTALDVTVQQQILRLLRELNEQSGAAVVFISHDIGAVAEICDRVLVMYCGRIVEELDRDRLQGGAAHPYTRALIASLPTMATDRETPLATIPGQPPEPVDGMAGCPFAARCPSASDRCRADDPPLVELHARHRVACWHPEATAPRDSLTAGRAGT</sequence>
<dbReference type="PANTHER" id="PTHR43297:SF2">
    <property type="entry name" value="DIPEPTIDE TRANSPORT ATP-BINDING PROTEIN DPPD"/>
    <property type="match status" value="1"/>
</dbReference>
<dbReference type="InterPro" id="IPR013563">
    <property type="entry name" value="Oligopep_ABC_C"/>
</dbReference>
<dbReference type="Pfam" id="PF00005">
    <property type="entry name" value="ABC_tran"/>
    <property type="match status" value="1"/>
</dbReference>
<evidence type="ECO:0000256" key="12">
    <source>
        <dbReference type="SAM" id="MobiDB-lite"/>
    </source>
</evidence>
<feature type="compositionally biased region" description="Basic residues" evidence="12">
    <location>
        <begin position="273"/>
        <end position="284"/>
    </location>
</feature>
<dbReference type="RefSeq" id="WP_012933530.1">
    <property type="nucleotide sequence ID" value="NC_013739.1"/>
</dbReference>
<keyword evidence="16" id="KW-1185">Reference proteome</keyword>
<dbReference type="InterPro" id="IPR027417">
    <property type="entry name" value="P-loop_NTPase"/>
</dbReference>
<evidence type="ECO:0000256" key="3">
    <source>
        <dbReference type="ARBA" id="ARBA00005417"/>
    </source>
</evidence>
<feature type="transmembrane region" description="Helical" evidence="11">
    <location>
        <begin position="110"/>
        <end position="134"/>
    </location>
</feature>
<dbReference type="AlphaFoldDB" id="D3F4A7"/>
<reference evidence="16" key="2">
    <citation type="submission" date="2010-01" db="EMBL/GenBank/DDBJ databases">
        <title>The complete genome of Conexibacter woesei DSM 14684.</title>
        <authorList>
            <consortium name="US DOE Joint Genome Institute (JGI-PGF)"/>
            <person name="Lucas S."/>
            <person name="Copeland A."/>
            <person name="Lapidus A."/>
            <person name="Glavina del Rio T."/>
            <person name="Dalin E."/>
            <person name="Tice H."/>
            <person name="Bruce D."/>
            <person name="Goodwin L."/>
            <person name="Pitluck S."/>
            <person name="Kyrpides N."/>
            <person name="Mavromatis K."/>
            <person name="Ivanova N."/>
            <person name="Mikhailova N."/>
            <person name="Chertkov O."/>
            <person name="Brettin T."/>
            <person name="Detter J.C."/>
            <person name="Han C."/>
            <person name="Larimer F."/>
            <person name="Land M."/>
            <person name="Hauser L."/>
            <person name="Markowitz V."/>
            <person name="Cheng J.-F."/>
            <person name="Hugenholtz P."/>
            <person name="Woyke T."/>
            <person name="Wu D."/>
            <person name="Pukall R."/>
            <person name="Steenblock K."/>
            <person name="Schneider S."/>
            <person name="Klenk H.-P."/>
            <person name="Eisen J.A."/>
        </authorList>
    </citation>
    <scope>NUCLEOTIDE SEQUENCE [LARGE SCALE GENOMIC DNA]</scope>
    <source>
        <strain evidence="16">DSM 14684 / CIP 108061 / JCM 11494 / NBRC 100937 / ID131577</strain>
    </source>
</reference>
<evidence type="ECO:0000256" key="10">
    <source>
        <dbReference type="ARBA" id="ARBA00023136"/>
    </source>
</evidence>
<dbReference type="KEGG" id="cwo:Cwoe_2053"/>
<dbReference type="CDD" id="cd03257">
    <property type="entry name" value="ABC_NikE_OppD_transporters"/>
    <property type="match status" value="1"/>
</dbReference>
<dbReference type="InterPro" id="IPR050388">
    <property type="entry name" value="ABC_Ni/Peptide_Import"/>
</dbReference>
<feature type="domain" description="ABC transmembrane type-1" evidence="14">
    <location>
        <begin position="75"/>
        <end position="264"/>
    </location>
</feature>
<dbReference type="SUPFAM" id="SSF161098">
    <property type="entry name" value="MetI-like"/>
    <property type="match status" value="1"/>
</dbReference>
<evidence type="ECO:0000256" key="5">
    <source>
        <dbReference type="ARBA" id="ARBA00022475"/>
    </source>
</evidence>
<gene>
    <name evidence="15" type="ordered locus">Cwoe_2053</name>
</gene>
<dbReference type="PROSITE" id="PS50893">
    <property type="entry name" value="ABC_TRANSPORTER_2"/>
    <property type="match status" value="1"/>
</dbReference>
<comment type="similarity">
    <text evidence="11">Belongs to the binding-protein-dependent transport system permease family.</text>
</comment>
<feature type="transmembrane region" description="Helical" evidence="11">
    <location>
        <begin position="239"/>
        <end position="260"/>
    </location>
</feature>
<evidence type="ECO:0000259" key="13">
    <source>
        <dbReference type="PROSITE" id="PS50893"/>
    </source>
</evidence>
<evidence type="ECO:0000313" key="16">
    <source>
        <dbReference type="Proteomes" id="UP000008229"/>
    </source>
</evidence>
<dbReference type="Pfam" id="PF00528">
    <property type="entry name" value="BPD_transp_1"/>
    <property type="match status" value="1"/>
</dbReference>
<dbReference type="HOGENOM" id="CLU_000604_70_3_11"/>
<evidence type="ECO:0000256" key="7">
    <source>
        <dbReference type="ARBA" id="ARBA00022741"/>
    </source>
</evidence>
<dbReference type="EMBL" id="CP001854">
    <property type="protein sequence ID" value="ADB50479.1"/>
    <property type="molecule type" value="Genomic_DNA"/>
</dbReference>
<keyword evidence="4 11" id="KW-0813">Transport</keyword>
<dbReference type="Proteomes" id="UP000008229">
    <property type="component" value="Chromosome"/>
</dbReference>
<feature type="domain" description="ABC transporter" evidence="13">
    <location>
        <begin position="313"/>
        <end position="563"/>
    </location>
</feature>
<dbReference type="SUPFAM" id="SSF52540">
    <property type="entry name" value="P-loop containing nucleoside triphosphate hydrolases"/>
    <property type="match status" value="1"/>
</dbReference>
<organism evidence="15 16">
    <name type="scientific">Conexibacter woesei (strain DSM 14684 / CCUG 47730 / CIP 108061 / JCM 11494 / NBRC 100937 / ID131577)</name>
    <dbReference type="NCBI Taxonomy" id="469383"/>
    <lineage>
        <taxon>Bacteria</taxon>
        <taxon>Bacillati</taxon>
        <taxon>Actinomycetota</taxon>
        <taxon>Thermoleophilia</taxon>
        <taxon>Solirubrobacterales</taxon>
        <taxon>Conexibacteraceae</taxon>
        <taxon>Conexibacter</taxon>
    </lineage>
</organism>
<dbReference type="GO" id="GO:0015833">
    <property type="term" value="P:peptide transport"/>
    <property type="evidence" value="ECO:0007669"/>
    <property type="project" value="InterPro"/>
</dbReference>
<keyword evidence="9 11" id="KW-1133">Transmembrane helix</keyword>
<dbReference type="GO" id="GO:0005524">
    <property type="term" value="F:ATP binding"/>
    <property type="evidence" value="ECO:0007669"/>
    <property type="project" value="UniProtKB-KW"/>
</dbReference>
<dbReference type="PANTHER" id="PTHR43297">
    <property type="entry name" value="OLIGOPEPTIDE TRANSPORT ATP-BINDING PROTEIN APPD"/>
    <property type="match status" value="1"/>
</dbReference>
<feature type="transmembrane region" description="Helical" evidence="11">
    <location>
        <begin position="196"/>
        <end position="219"/>
    </location>
</feature>
<evidence type="ECO:0000256" key="11">
    <source>
        <dbReference type="RuleBase" id="RU363032"/>
    </source>
</evidence>
<keyword evidence="7" id="KW-0547">Nucleotide-binding</keyword>
<comment type="subcellular location">
    <subcellularLocation>
        <location evidence="11">Cell membrane</location>
        <topology evidence="11">Multi-pass membrane protein</topology>
    </subcellularLocation>
    <subcellularLocation>
        <location evidence="2">Cell membrane</location>
        <topology evidence="2">Peripheral membrane protein</topology>
    </subcellularLocation>
    <subcellularLocation>
        <location evidence="1">Membrane</location>
        <topology evidence="1">Multi-pass membrane protein</topology>
    </subcellularLocation>
</comment>
<keyword evidence="10 11" id="KW-0472">Membrane</keyword>
<evidence type="ECO:0000256" key="4">
    <source>
        <dbReference type="ARBA" id="ARBA00022448"/>
    </source>
</evidence>
<keyword evidence="8" id="KW-0067">ATP-binding</keyword>
<dbReference type="InterPro" id="IPR000515">
    <property type="entry name" value="MetI-like"/>
</dbReference>
<dbReference type="NCBIfam" id="TIGR01727">
    <property type="entry name" value="oligo_HPY"/>
    <property type="match status" value="1"/>
</dbReference>
<dbReference type="GO" id="GO:0016887">
    <property type="term" value="F:ATP hydrolysis activity"/>
    <property type="evidence" value="ECO:0007669"/>
    <property type="project" value="InterPro"/>
</dbReference>
<dbReference type="PROSITE" id="PS50928">
    <property type="entry name" value="ABC_TM1"/>
    <property type="match status" value="1"/>
</dbReference>
<dbReference type="PROSITE" id="PS00211">
    <property type="entry name" value="ABC_TRANSPORTER_1"/>
    <property type="match status" value="1"/>
</dbReference>
<dbReference type="STRING" id="469383.Cwoe_2053"/>
<evidence type="ECO:0000256" key="9">
    <source>
        <dbReference type="ARBA" id="ARBA00022989"/>
    </source>
</evidence>
<name>D3F4A7_CONWI</name>
<dbReference type="InterPro" id="IPR003593">
    <property type="entry name" value="AAA+_ATPase"/>
</dbReference>
<dbReference type="GO" id="GO:0005886">
    <property type="term" value="C:plasma membrane"/>
    <property type="evidence" value="ECO:0007669"/>
    <property type="project" value="UniProtKB-SubCell"/>
</dbReference>
<reference evidence="15 16" key="1">
    <citation type="journal article" date="2010" name="Stand. Genomic Sci.">
        <title>Complete genome sequence of Conexibacter woesei type strain (ID131577).</title>
        <authorList>
            <person name="Pukall R."/>
            <person name="Lapidus A."/>
            <person name="Glavina Del Rio T."/>
            <person name="Copeland A."/>
            <person name="Tice H."/>
            <person name="Cheng J.-F."/>
            <person name="Lucas S."/>
            <person name="Chen F."/>
            <person name="Nolan M."/>
            <person name="Bruce D."/>
            <person name="Goodwin L."/>
            <person name="Pitluck S."/>
            <person name="Mavromatis K."/>
            <person name="Ivanova N."/>
            <person name="Ovchinnikova G."/>
            <person name="Pati A."/>
            <person name="Chen A."/>
            <person name="Palaniappan K."/>
            <person name="Land M."/>
            <person name="Hauser L."/>
            <person name="Chang Y.-J."/>
            <person name="Jeffries C.D."/>
            <person name="Chain P."/>
            <person name="Meincke L."/>
            <person name="Sims D."/>
            <person name="Brettin T."/>
            <person name="Detter J.C."/>
            <person name="Rohde M."/>
            <person name="Goeker M."/>
            <person name="Bristow J."/>
            <person name="Eisen J.A."/>
            <person name="Markowitz V."/>
            <person name="Kyrpides N.C."/>
            <person name="Klenk H.-P."/>
            <person name="Hugenholtz P."/>
        </authorList>
    </citation>
    <scope>NUCLEOTIDE SEQUENCE [LARGE SCALE GENOMIC DNA]</scope>
    <source>
        <strain evidence="16">DSM 14684 / CIP 108061 / JCM 11494 / NBRC 100937 / ID131577</strain>
    </source>
</reference>
<dbReference type="CDD" id="cd06261">
    <property type="entry name" value="TM_PBP2"/>
    <property type="match status" value="1"/>
</dbReference>
<feature type="transmembrane region" description="Helical" evidence="11">
    <location>
        <begin position="77"/>
        <end position="98"/>
    </location>
</feature>
<dbReference type="Gene3D" id="3.40.50.300">
    <property type="entry name" value="P-loop containing nucleotide triphosphate hydrolases"/>
    <property type="match status" value="1"/>
</dbReference>
<dbReference type="OrthoDB" id="3327300at2"/>
<proteinExistence type="inferred from homology"/>
<protein>
    <submittedName>
        <fullName evidence="15">Oligopeptide/dipeptide ABC transporter, ATPase subunit</fullName>
    </submittedName>
</protein>
<accession>D3F4A7</accession>
<dbReference type="Pfam" id="PF08352">
    <property type="entry name" value="oligo_HPY"/>
    <property type="match status" value="1"/>
</dbReference>
<dbReference type="FunFam" id="3.40.50.300:FF:000016">
    <property type="entry name" value="Oligopeptide ABC transporter ATP-binding component"/>
    <property type="match status" value="1"/>
</dbReference>
<keyword evidence="5" id="KW-1003">Cell membrane</keyword>
<keyword evidence="6 11" id="KW-0812">Transmembrane</keyword>
<dbReference type="InterPro" id="IPR035906">
    <property type="entry name" value="MetI-like_sf"/>
</dbReference>
<comment type="similarity">
    <text evidence="3">Belongs to the ABC transporter superfamily.</text>
</comment>
<evidence type="ECO:0000259" key="14">
    <source>
        <dbReference type="PROSITE" id="PS50928"/>
    </source>
</evidence>
<evidence type="ECO:0000256" key="8">
    <source>
        <dbReference type="ARBA" id="ARBA00022840"/>
    </source>
</evidence>
<evidence type="ECO:0000313" key="15">
    <source>
        <dbReference type="EMBL" id="ADB50479.1"/>
    </source>
</evidence>
<evidence type="ECO:0000256" key="1">
    <source>
        <dbReference type="ARBA" id="ARBA00004141"/>
    </source>
</evidence>
<evidence type="ECO:0000256" key="2">
    <source>
        <dbReference type="ARBA" id="ARBA00004202"/>
    </source>
</evidence>
<dbReference type="InterPro" id="IPR017871">
    <property type="entry name" value="ABC_transporter-like_CS"/>
</dbReference>
<dbReference type="eggNOG" id="COG0444">
    <property type="taxonomic scope" value="Bacteria"/>
</dbReference>
<evidence type="ECO:0000256" key="6">
    <source>
        <dbReference type="ARBA" id="ARBA00022692"/>
    </source>
</evidence>
<dbReference type="SMART" id="SM00382">
    <property type="entry name" value="AAA"/>
    <property type="match status" value="1"/>
</dbReference>
<feature type="transmembrane region" description="Helical" evidence="11">
    <location>
        <begin position="12"/>
        <end position="36"/>
    </location>
</feature>
<dbReference type="GO" id="GO:0055085">
    <property type="term" value="P:transmembrane transport"/>
    <property type="evidence" value="ECO:0007669"/>
    <property type="project" value="InterPro"/>
</dbReference>
<feature type="region of interest" description="Disordered" evidence="12">
    <location>
        <begin position="273"/>
        <end position="303"/>
    </location>
</feature>